<dbReference type="RefSeq" id="WP_129316436.1">
    <property type="nucleotide sequence ID" value="NZ_NOIQ01000029.1"/>
</dbReference>
<evidence type="ECO:0000313" key="8">
    <source>
        <dbReference type="Proteomes" id="UP000462152"/>
    </source>
</evidence>
<dbReference type="EMBL" id="WOGT01000004">
    <property type="protein sequence ID" value="MUN55272.1"/>
    <property type="molecule type" value="Genomic_DNA"/>
</dbReference>
<evidence type="ECO:0000256" key="5">
    <source>
        <dbReference type="SAM" id="MobiDB-lite"/>
    </source>
</evidence>
<dbReference type="Gene3D" id="3.50.50.60">
    <property type="entry name" value="FAD/NAD(P)-binding domain"/>
    <property type="match status" value="2"/>
</dbReference>
<dbReference type="InterPro" id="IPR036188">
    <property type="entry name" value="FAD/NAD-bd_sf"/>
</dbReference>
<keyword evidence="2 4" id="KW-0125">Carotenoid biosynthesis</keyword>
<evidence type="ECO:0000256" key="4">
    <source>
        <dbReference type="RuleBase" id="RU362075"/>
    </source>
</evidence>
<dbReference type="GO" id="GO:0016491">
    <property type="term" value="F:oxidoreductase activity"/>
    <property type="evidence" value="ECO:0007669"/>
    <property type="project" value="UniProtKB-KW"/>
</dbReference>
<dbReference type="Proteomes" id="UP000462152">
    <property type="component" value="Unassembled WGS sequence"/>
</dbReference>
<evidence type="ECO:0000256" key="2">
    <source>
        <dbReference type="ARBA" id="ARBA00022746"/>
    </source>
</evidence>
<dbReference type="SUPFAM" id="SSF51905">
    <property type="entry name" value="FAD/NAD(P)-binding domain"/>
    <property type="match status" value="1"/>
</dbReference>
<comment type="similarity">
    <text evidence="4">Belongs to the carotenoid/retinoid oxidoreductase family.</text>
</comment>
<dbReference type="AlphaFoldDB" id="A0A7K1LK18"/>
<sequence length="558" mass="60067">MVSDRQQGETNRVPRAAVVGGGVAGLATSILLAREGYAVTVWEKNSAVGGRAGTLRADGFRWDRGPSWYLMPDAFEHFYRLLGTSAERELDLVPLNDPAYRVYSGDHEPVDVVSGEDAAAELFESIEPGADARLRKYLSEAAETYRLAVAKFLYTTFSTPRFALDPEILRRIPRLATLLLGSMHGAVARRFRDPRLRQILTYPAVFLSNQPRKTPAMYGLMSHTDLAQGVLYPQGGFGTFVDSLVRLAEDAGVEIRTGTEVLGIDTVPTDRPRVSAGWRGSSAGRRFSASARASGVRVRGADGQERDEAADVVVSAADLHHTETSLLPPGLRSRPESTWKRRNPGIGCVLAYLGVEGELPQLAHHTLVFSKDWDPDFRAIFGAGPGSTGPGRGSHSESVYVCRPSATDPSVAPAGKENLFVLIPVPARSDGPTSGDPSVEGIVDQVIDLIGRRTGIPDLAERIVSRHTAGPGDFETEYHAWRGNALGLAHTLGQSAFLRGSNASRTVEGLYYAGSTTVPGVGLPMCLISAENVIKRLRGDASPGPMPEQDTTEKTRAD</sequence>
<protein>
    <submittedName>
        <fullName evidence="7">Phytoene desaturase</fullName>
    </submittedName>
</protein>
<organism evidence="7 8">
    <name type="scientific">Rothia koreensis</name>
    <dbReference type="NCBI Taxonomy" id="592378"/>
    <lineage>
        <taxon>Bacteria</taxon>
        <taxon>Bacillati</taxon>
        <taxon>Actinomycetota</taxon>
        <taxon>Actinomycetes</taxon>
        <taxon>Micrococcales</taxon>
        <taxon>Micrococcaceae</taxon>
        <taxon>Rothia</taxon>
    </lineage>
</organism>
<gene>
    <name evidence="7" type="primary">crtI</name>
    <name evidence="7" type="ORF">GMA10_08635</name>
</gene>
<evidence type="ECO:0000256" key="1">
    <source>
        <dbReference type="ARBA" id="ARBA00004829"/>
    </source>
</evidence>
<dbReference type="OrthoDB" id="9774675at2"/>
<dbReference type="NCBIfam" id="TIGR02734">
    <property type="entry name" value="crtI_fam"/>
    <property type="match status" value="1"/>
</dbReference>
<dbReference type="GO" id="GO:0016117">
    <property type="term" value="P:carotenoid biosynthetic process"/>
    <property type="evidence" value="ECO:0007669"/>
    <property type="project" value="UniProtKB-KW"/>
</dbReference>
<accession>A0A7K1LK18</accession>
<dbReference type="Pfam" id="PF01593">
    <property type="entry name" value="Amino_oxidase"/>
    <property type="match status" value="1"/>
</dbReference>
<dbReference type="PRINTS" id="PR00419">
    <property type="entry name" value="ADXRDTASE"/>
</dbReference>
<dbReference type="PANTHER" id="PTHR43734:SF1">
    <property type="entry name" value="PHYTOENE DESATURASE"/>
    <property type="match status" value="1"/>
</dbReference>
<comment type="pathway">
    <text evidence="1 4">Carotenoid biosynthesis.</text>
</comment>
<evidence type="ECO:0000259" key="6">
    <source>
        <dbReference type="Pfam" id="PF01593"/>
    </source>
</evidence>
<proteinExistence type="inferred from homology"/>
<evidence type="ECO:0000313" key="7">
    <source>
        <dbReference type="EMBL" id="MUN55272.1"/>
    </source>
</evidence>
<keyword evidence="3 4" id="KW-0560">Oxidoreductase</keyword>
<keyword evidence="8" id="KW-1185">Reference proteome</keyword>
<feature type="region of interest" description="Disordered" evidence="5">
    <location>
        <begin position="538"/>
        <end position="558"/>
    </location>
</feature>
<dbReference type="InterPro" id="IPR014105">
    <property type="entry name" value="Carotenoid/retinoid_OxRdtase"/>
</dbReference>
<feature type="domain" description="Amine oxidase" evidence="6">
    <location>
        <begin position="23"/>
        <end position="532"/>
    </location>
</feature>
<comment type="caution">
    <text evidence="7">The sequence shown here is derived from an EMBL/GenBank/DDBJ whole genome shotgun (WGS) entry which is preliminary data.</text>
</comment>
<dbReference type="InterPro" id="IPR002937">
    <property type="entry name" value="Amino_oxidase"/>
</dbReference>
<name>A0A7K1LK18_9MICC</name>
<evidence type="ECO:0000256" key="3">
    <source>
        <dbReference type="ARBA" id="ARBA00023002"/>
    </source>
</evidence>
<reference evidence="7 8" key="1">
    <citation type="submission" date="2019-12" db="EMBL/GenBank/DDBJ databases">
        <authorList>
            <person name="Li J."/>
            <person name="Shi Y."/>
            <person name="Xu G."/>
            <person name="Xiao D."/>
            <person name="Ran X."/>
        </authorList>
    </citation>
    <scope>NUCLEOTIDE SEQUENCE [LARGE SCALE GENOMIC DNA]</scope>
    <source>
        <strain evidence="7 8">JCM 15915</strain>
    </source>
</reference>
<dbReference type="PANTHER" id="PTHR43734">
    <property type="entry name" value="PHYTOENE DESATURASE"/>
    <property type="match status" value="1"/>
</dbReference>